<evidence type="ECO:0000313" key="2">
    <source>
        <dbReference type="Proteomes" id="UP000694941"/>
    </source>
</evidence>
<reference evidence="3" key="1">
    <citation type="submission" date="2025-08" db="UniProtKB">
        <authorList>
            <consortium name="RefSeq"/>
        </authorList>
    </citation>
    <scope>IDENTIFICATION</scope>
    <source>
        <tissue evidence="3">Muscle</tissue>
    </source>
</reference>
<gene>
    <name evidence="3" type="primary">LOC106475531</name>
</gene>
<organism evidence="2 3">
    <name type="scientific">Limulus polyphemus</name>
    <name type="common">Atlantic horseshoe crab</name>
    <dbReference type="NCBI Taxonomy" id="6850"/>
    <lineage>
        <taxon>Eukaryota</taxon>
        <taxon>Metazoa</taxon>
        <taxon>Ecdysozoa</taxon>
        <taxon>Arthropoda</taxon>
        <taxon>Chelicerata</taxon>
        <taxon>Merostomata</taxon>
        <taxon>Xiphosura</taxon>
        <taxon>Limulidae</taxon>
        <taxon>Limulus</taxon>
    </lineage>
</organism>
<feature type="region of interest" description="Disordered" evidence="1">
    <location>
        <begin position="168"/>
        <end position="189"/>
    </location>
</feature>
<feature type="compositionally biased region" description="Low complexity" evidence="1">
    <location>
        <begin position="46"/>
        <end position="58"/>
    </location>
</feature>
<dbReference type="GeneID" id="106475531"/>
<feature type="compositionally biased region" description="Basic and acidic residues" evidence="1">
    <location>
        <begin position="30"/>
        <end position="39"/>
    </location>
</feature>
<keyword evidence="2" id="KW-1185">Reference proteome</keyword>
<evidence type="ECO:0000256" key="1">
    <source>
        <dbReference type="SAM" id="MobiDB-lite"/>
    </source>
</evidence>
<protein>
    <submittedName>
        <fullName evidence="3">Uncharacterized protein LOC106475531</fullName>
    </submittedName>
</protein>
<evidence type="ECO:0000313" key="3">
    <source>
        <dbReference type="RefSeq" id="XP_013791662.2"/>
    </source>
</evidence>
<name>A0ABM1BZM0_LIMPO</name>
<proteinExistence type="predicted"/>
<sequence length="189" mass="20298">MSLTGLKPAERKKYYKEMHNRGNNNEESQMDVKKEEVVTKPKGLRQPRAQPEALQQQQQKKEAQVMCNIGMGRGAPLQNRRIAANIYGRGTVDPDSQSSNQVQGNNFSPTGGEAFLGIARGRGVSWTRAGAGEIMFPGQILGGMTQQSPVLGLGRGILASQYAPGAVPGQAVDFPPLPPGEVDDVPQTS</sequence>
<accession>A0ABM1BZM0</accession>
<dbReference type="RefSeq" id="XP_013791662.2">
    <property type="nucleotide sequence ID" value="XM_013936208.2"/>
</dbReference>
<feature type="region of interest" description="Disordered" evidence="1">
    <location>
        <begin position="1"/>
        <end position="59"/>
    </location>
</feature>
<feature type="compositionally biased region" description="Basic and acidic residues" evidence="1">
    <location>
        <begin position="8"/>
        <end position="20"/>
    </location>
</feature>
<dbReference type="Proteomes" id="UP000694941">
    <property type="component" value="Unplaced"/>
</dbReference>